<comment type="subcellular location">
    <subcellularLocation>
        <location evidence="1">Membrane</location>
        <topology evidence="1">Multi-pass membrane protein</topology>
    </subcellularLocation>
</comment>
<keyword evidence="3 7" id="KW-0812">Transmembrane</keyword>
<dbReference type="Proteomes" id="UP000694562">
    <property type="component" value="Unplaced"/>
</dbReference>
<keyword evidence="5 7" id="KW-0472">Membrane</keyword>
<dbReference type="PANTHER" id="PTHR16932:SF18">
    <property type="entry name" value="INTERFERON, ALPHA-INDUCIBLE PROTEIN 27-LIKE 2"/>
    <property type="match status" value="1"/>
</dbReference>
<protein>
    <submittedName>
        <fullName evidence="8">Uncharacterized protein</fullName>
    </submittedName>
</protein>
<dbReference type="GO" id="GO:0016020">
    <property type="term" value="C:membrane"/>
    <property type="evidence" value="ECO:0007669"/>
    <property type="project" value="UniProtKB-SubCell"/>
</dbReference>
<reference evidence="8" key="2">
    <citation type="submission" date="2025-09" db="UniProtKB">
        <authorList>
            <consortium name="Ensembl"/>
        </authorList>
    </citation>
    <scope>IDENTIFICATION</scope>
</reference>
<name>A0A8C4XPF5_FALTI</name>
<keyword evidence="4 7" id="KW-1133">Transmembrane helix</keyword>
<dbReference type="Pfam" id="PF06140">
    <property type="entry name" value="Ifi-6-16"/>
    <property type="match status" value="1"/>
</dbReference>
<dbReference type="InterPro" id="IPR038213">
    <property type="entry name" value="IFI6/IFI27-like_sf"/>
</dbReference>
<dbReference type="PANTHER" id="PTHR16932">
    <property type="entry name" value="INTERFERON ALPHA-INDUCIBLE PROTEIN 27"/>
    <property type="match status" value="1"/>
</dbReference>
<dbReference type="Ensembl" id="ENSFTIT00000013065.1">
    <property type="protein sequence ID" value="ENSFTIP00000012527.1"/>
    <property type="gene ID" value="ENSFTIG00000008379.1"/>
</dbReference>
<evidence type="ECO:0000256" key="6">
    <source>
        <dbReference type="SAM" id="MobiDB-lite"/>
    </source>
</evidence>
<accession>A0A8C4XPF5</accession>
<dbReference type="OrthoDB" id="440424at2759"/>
<dbReference type="OMA" id="AIANGGX"/>
<organism evidence="8 9">
    <name type="scientific">Falco tinnunculus</name>
    <name type="common">Common kestrel</name>
    <dbReference type="NCBI Taxonomy" id="100819"/>
    <lineage>
        <taxon>Eukaryota</taxon>
        <taxon>Metazoa</taxon>
        <taxon>Chordata</taxon>
        <taxon>Craniata</taxon>
        <taxon>Vertebrata</taxon>
        <taxon>Euteleostomi</taxon>
        <taxon>Archelosauria</taxon>
        <taxon>Archosauria</taxon>
        <taxon>Dinosauria</taxon>
        <taxon>Saurischia</taxon>
        <taxon>Theropoda</taxon>
        <taxon>Coelurosauria</taxon>
        <taxon>Aves</taxon>
        <taxon>Neognathae</taxon>
        <taxon>Neoaves</taxon>
        <taxon>Telluraves</taxon>
        <taxon>Australaves</taxon>
        <taxon>Falconiformes</taxon>
        <taxon>Falconidae</taxon>
        <taxon>Falco</taxon>
    </lineage>
</organism>
<evidence type="ECO:0000256" key="1">
    <source>
        <dbReference type="ARBA" id="ARBA00004141"/>
    </source>
</evidence>
<evidence type="ECO:0000313" key="8">
    <source>
        <dbReference type="Ensembl" id="ENSFTIP00000012527.1"/>
    </source>
</evidence>
<evidence type="ECO:0000313" key="9">
    <source>
        <dbReference type="Proteomes" id="UP000694562"/>
    </source>
</evidence>
<feature type="region of interest" description="Disordered" evidence="6">
    <location>
        <begin position="1"/>
        <end position="34"/>
    </location>
</feature>
<feature type="transmembrane region" description="Helical" evidence="7">
    <location>
        <begin position="50"/>
        <end position="74"/>
    </location>
</feature>
<evidence type="ECO:0000256" key="3">
    <source>
        <dbReference type="ARBA" id="ARBA00022692"/>
    </source>
</evidence>
<proteinExistence type="inferred from homology"/>
<keyword evidence="9" id="KW-1185">Reference proteome</keyword>
<evidence type="ECO:0000256" key="5">
    <source>
        <dbReference type="ARBA" id="ARBA00023136"/>
    </source>
</evidence>
<evidence type="ECO:0000256" key="4">
    <source>
        <dbReference type="ARBA" id="ARBA00022989"/>
    </source>
</evidence>
<evidence type="ECO:0000256" key="7">
    <source>
        <dbReference type="SAM" id="Phobius"/>
    </source>
</evidence>
<evidence type="ECO:0000256" key="2">
    <source>
        <dbReference type="ARBA" id="ARBA00007262"/>
    </source>
</evidence>
<dbReference type="AlphaFoldDB" id="A0A8C4XPF5"/>
<dbReference type="InterPro" id="IPR009311">
    <property type="entry name" value="IFI6/IFI27-like"/>
</dbReference>
<comment type="similarity">
    <text evidence="2">Belongs to the IFI6/IFI27 family.</text>
</comment>
<reference evidence="8" key="1">
    <citation type="submission" date="2025-08" db="UniProtKB">
        <authorList>
            <consortium name="Ensembl"/>
        </authorList>
    </citation>
    <scope>IDENTIFICATION</scope>
</reference>
<sequence>MMRRAGRGGAGRSGAGRGGAGRGGARRGEQGRQGRQGLSFLAMKNKVKGAAIGATVGVGVALLGVPAGISVLGFKATGIAAGSLAAKMMSAAAIANNGAVSAGSTVAVLQSIGAGGFSLGAKIGLMSTLGSLGAVAGSRPFNWKKNSDDKPK</sequence>
<dbReference type="Gene3D" id="6.10.110.10">
    <property type="match status" value="1"/>
</dbReference>
<feature type="compositionally biased region" description="Gly residues" evidence="6">
    <location>
        <begin position="7"/>
        <end position="23"/>
    </location>
</feature>